<keyword evidence="2" id="KW-1185">Reference proteome</keyword>
<sequence length="110" mass="12753">MVKRSVPYPLEANFLRCDAALRLAAEQSFTLLCADTAVFGKLMMSSLMMASEPLKSPIKSILDWSILQHCETVDLRRHIVRRVERPIARAQLYWRQHGCRIRNRLQMALL</sequence>
<dbReference type="Proteomes" id="UP001556367">
    <property type="component" value="Unassembled WGS sequence"/>
</dbReference>
<gene>
    <name evidence="1" type="ORF">HGRIS_002939</name>
</gene>
<comment type="caution">
    <text evidence="1">The sequence shown here is derived from an EMBL/GenBank/DDBJ whole genome shotgun (WGS) entry which is preliminary data.</text>
</comment>
<reference evidence="2" key="1">
    <citation type="submission" date="2024-06" db="EMBL/GenBank/DDBJ databases">
        <title>Multi-omics analyses provide insights into the biosynthesis of the anticancer antibiotic pleurotin in Hohenbuehelia grisea.</title>
        <authorList>
            <person name="Weaver J.A."/>
            <person name="Alberti F."/>
        </authorList>
    </citation>
    <scope>NUCLEOTIDE SEQUENCE [LARGE SCALE GENOMIC DNA]</scope>
    <source>
        <strain evidence="2">T-177</strain>
    </source>
</reference>
<proteinExistence type="predicted"/>
<organism evidence="1 2">
    <name type="scientific">Hohenbuehelia grisea</name>
    <dbReference type="NCBI Taxonomy" id="104357"/>
    <lineage>
        <taxon>Eukaryota</taxon>
        <taxon>Fungi</taxon>
        <taxon>Dikarya</taxon>
        <taxon>Basidiomycota</taxon>
        <taxon>Agaricomycotina</taxon>
        <taxon>Agaricomycetes</taxon>
        <taxon>Agaricomycetidae</taxon>
        <taxon>Agaricales</taxon>
        <taxon>Pleurotineae</taxon>
        <taxon>Pleurotaceae</taxon>
        <taxon>Hohenbuehelia</taxon>
    </lineage>
</organism>
<accession>A0ABR3JNE9</accession>
<name>A0ABR3JNE9_9AGAR</name>
<protein>
    <submittedName>
        <fullName evidence="1">Uncharacterized protein</fullName>
    </submittedName>
</protein>
<dbReference type="EMBL" id="JASNQZ010000006">
    <property type="protein sequence ID" value="KAL0956828.1"/>
    <property type="molecule type" value="Genomic_DNA"/>
</dbReference>
<evidence type="ECO:0000313" key="1">
    <source>
        <dbReference type="EMBL" id="KAL0956828.1"/>
    </source>
</evidence>
<evidence type="ECO:0000313" key="2">
    <source>
        <dbReference type="Proteomes" id="UP001556367"/>
    </source>
</evidence>